<evidence type="ECO:0000313" key="2">
    <source>
        <dbReference type="Proteomes" id="UP000217881"/>
    </source>
</evidence>
<dbReference type="Proteomes" id="UP000217881">
    <property type="component" value="Unassembled WGS sequence"/>
</dbReference>
<dbReference type="RefSeq" id="WP_096146019.1">
    <property type="nucleotide sequence ID" value="NZ_CP025332.1"/>
</dbReference>
<dbReference type="PROSITE" id="PS51257">
    <property type="entry name" value="PROKAR_LIPOPROTEIN"/>
    <property type="match status" value="1"/>
</dbReference>
<reference evidence="1 2" key="1">
    <citation type="journal article" date="2017" name="Elife">
        <title>Extensive horizontal gene transfer in cheese-associated bacteria.</title>
        <authorList>
            <person name="Bonham K.S."/>
            <person name="Wolfe B.E."/>
            <person name="Dutton R.J."/>
        </authorList>
    </citation>
    <scope>NUCLEOTIDE SEQUENCE [LARGE SCALE GENOMIC DNA]</scope>
    <source>
        <strain evidence="1 2">738_8</strain>
    </source>
</reference>
<comment type="caution">
    <text evidence="1">The sequence shown here is derived from an EMBL/GenBank/DDBJ whole genome shotgun (WGS) entry which is preliminary data.</text>
</comment>
<dbReference type="EMBL" id="NRHA01000008">
    <property type="protein sequence ID" value="PCC54577.1"/>
    <property type="molecule type" value="Genomic_DNA"/>
</dbReference>
<dbReference type="AlphaFoldDB" id="A0A2A3ZSS1"/>
<sequence length="124" mass="13062">MPQKLLAILAASTLFISACGSGGPVEAANMDQLHQHVLDAGGICDDYEDRGEAPGIPGSELRACNDEFVLAWFASNELAEYWSDGLYSVGQETLVGGTWAILAKMETLETLRGSLGGTIKDGKG</sequence>
<evidence type="ECO:0000313" key="1">
    <source>
        <dbReference type="EMBL" id="PCC54577.1"/>
    </source>
</evidence>
<accession>A0A2A3ZSS1</accession>
<gene>
    <name evidence="1" type="ORF">CIK59_06060</name>
</gene>
<name>A0A2A3ZSS1_BREAU</name>
<proteinExistence type="predicted"/>
<protein>
    <submittedName>
        <fullName evidence="1">Uncharacterized protein</fullName>
    </submittedName>
</protein>
<organism evidence="1 2">
    <name type="scientific">Brevibacterium aurantiacum</name>
    <dbReference type="NCBI Taxonomy" id="273384"/>
    <lineage>
        <taxon>Bacteria</taxon>
        <taxon>Bacillati</taxon>
        <taxon>Actinomycetota</taxon>
        <taxon>Actinomycetes</taxon>
        <taxon>Micrococcales</taxon>
        <taxon>Brevibacteriaceae</taxon>
        <taxon>Brevibacterium</taxon>
    </lineage>
</organism>